<keyword evidence="5" id="KW-1185">Reference proteome</keyword>
<dbReference type="GO" id="GO:0016878">
    <property type="term" value="F:acid-thiol ligase activity"/>
    <property type="evidence" value="ECO:0007669"/>
    <property type="project" value="UniProtKB-ARBA"/>
</dbReference>
<dbReference type="Pfam" id="PF00501">
    <property type="entry name" value="AMP-binding"/>
    <property type="match status" value="1"/>
</dbReference>
<protein>
    <submittedName>
        <fullName evidence="4">Fatty-acyl-CoA synthase</fullName>
    </submittedName>
</protein>
<evidence type="ECO:0000259" key="2">
    <source>
        <dbReference type="Pfam" id="PF00501"/>
    </source>
</evidence>
<evidence type="ECO:0000256" key="1">
    <source>
        <dbReference type="SAM" id="MobiDB-lite"/>
    </source>
</evidence>
<dbReference type="Proteomes" id="UP000272400">
    <property type="component" value="Unassembled WGS sequence"/>
</dbReference>
<dbReference type="InterPro" id="IPR025110">
    <property type="entry name" value="AMP-bd_C"/>
</dbReference>
<dbReference type="InterPro" id="IPR050237">
    <property type="entry name" value="ATP-dep_AMP-bd_enzyme"/>
</dbReference>
<evidence type="ECO:0000313" key="5">
    <source>
        <dbReference type="Proteomes" id="UP000272400"/>
    </source>
</evidence>
<gene>
    <name evidence="4" type="ORF">EDD29_3445</name>
</gene>
<feature type="domain" description="AMP-binding enzyme C-terminal" evidence="3">
    <location>
        <begin position="407"/>
        <end position="480"/>
    </location>
</feature>
<dbReference type="PANTHER" id="PTHR43767:SF1">
    <property type="entry name" value="NONRIBOSOMAL PEPTIDE SYNTHASE PES1 (EUROFUNG)-RELATED"/>
    <property type="match status" value="1"/>
</dbReference>
<proteinExistence type="predicted"/>
<dbReference type="InterPro" id="IPR045851">
    <property type="entry name" value="AMP-bd_C_sf"/>
</dbReference>
<evidence type="ECO:0000313" key="4">
    <source>
        <dbReference type="EMBL" id="ROO85891.1"/>
    </source>
</evidence>
<feature type="domain" description="AMP-dependent synthetase/ligase" evidence="2">
    <location>
        <begin position="13"/>
        <end position="357"/>
    </location>
</feature>
<organism evidence="4 5">
    <name type="scientific">Actinocorallia herbida</name>
    <dbReference type="NCBI Taxonomy" id="58109"/>
    <lineage>
        <taxon>Bacteria</taxon>
        <taxon>Bacillati</taxon>
        <taxon>Actinomycetota</taxon>
        <taxon>Actinomycetes</taxon>
        <taxon>Streptosporangiales</taxon>
        <taxon>Thermomonosporaceae</taxon>
        <taxon>Actinocorallia</taxon>
    </lineage>
</organism>
<dbReference type="InterPro" id="IPR042099">
    <property type="entry name" value="ANL_N_sf"/>
</dbReference>
<dbReference type="OrthoDB" id="9803968at2"/>
<dbReference type="Gene3D" id="3.30.300.30">
    <property type="match status" value="1"/>
</dbReference>
<feature type="region of interest" description="Disordered" evidence="1">
    <location>
        <begin position="487"/>
        <end position="510"/>
    </location>
</feature>
<dbReference type="InterPro" id="IPR000873">
    <property type="entry name" value="AMP-dep_synth/lig_dom"/>
</dbReference>
<accession>A0A3N1CX89</accession>
<sequence length="510" mass="54223">MRQTTVLRALDAWRVRTPDAVALRCRADALTWSALLRETDRAAARLLAEGVKPGDRVALLGGMSLDWAVTALGAIRVGAILCPLNERYPASELADVLRELTPAVLVVGAAHRETAERAAEASVRLPMESFADGAPAAFDLPGLAADPSAPVCVIPTSGSTGLPKAVVYTHESLLGAFFEWTLQAPELMRATTLNISAMSFAAGLLNGFLAPLVLGGRVVMMPVWNPDDALGLIEEHEVTCIAATTIFFEQMAALPRFADADLTSLAVVFTGGNPVTPTLVEAWAKKGVGLRQAYGLTESLSMVTFPTAELAMRKPESVGLGGVLTEVRIVDVDGTPCPPGTPGEIWISGPGVAAGYWRDDALTEAVFGGGRLRTGDIGVRDEDGTLRIVGRTKDLIKSGGMTIYAAEIERAVLELPQVLEAAVIGVADPEFGETPALLLTAKGLTVQDVIEHCKVKLAAYKVPRYVVFREEPLPRTSSMKIDKRPLRAAGADIPERHERIGRTPHPHGQG</sequence>
<reference evidence="4 5" key="1">
    <citation type="submission" date="2018-11" db="EMBL/GenBank/DDBJ databases">
        <title>Sequencing the genomes of 1000 actinobacteria strains.</title>
        <authorList>
            <person name="Klenk H.-P."/>
        </authorList>
    </citation>
    <scope>NUCLEOTIDE SEQUENCE [LARGE SCALE GENOMIC DNA]</scope>
    <source>
        <strain evidence="4 5">DSM 44254</strain>
    </source>
</reference>
<dbReference type="EMBL" id="RJKE01000001">
    <property type="protein sequence ID" value="ROO85891.1"/>
    <property type="molecule type" value="Genomic_DNA"/>
</dbReference>
<dbReference type="PANTHER" id="PTHR43767">
    <property type="entry name" value="LONG-CHAIN-FATTY-ACID--COA LIGASE"/>
    <property type="match status" value="1"/>
</dbReference>
<evidence type="ECO:0000259" key="3">
    <source>
        <dbReference type="Pfam" id="PF13193"/>
    </source>
</evidence>
<dbReference type="PROSITE" id="PS00455">
    <property type="entry name" value="AMP_BINDING"/>
    <property type="match status" value="1"/>
</dbReference>
<dbReference type="Gene3D" id="3.40.50.12780">
    <property type="entry name" value="N-terminal domain of ligase-like"/>
    <property type="match status" value="1"/>
</dbReference>
<dbReference type="SUPFAM" id="SSF56801">
    <property type="entry name" value="Acetyl-CoA synthetase-like"/>
    <property type="match status" value="1"/>
</dbReference>
<comment type="caution">
    <text evidence="4">The sequence shown here is derived from an EMBL/GenBank/DDBJ whole genome shotgun (WGS) entry which is preliminary data.</text>
</comment>
<dbReference type="Pfam" id="PF13193">
    <property type="entry name" value="AMP-binding_C"/>
    <property type="match status" value="1"/>
</dbReference>
<dbReference type="RefSeq" id="WP_123665344.1">
    <property type="nucleotide sequence ID" value="NZ_RJKE01000001.1"/>
</dbReference>
<name>A0A3N1CX89_9ACTN</name>
<dbReference type="AlphaFoldDB" id="A0A3N1CX89"/>
<dbReference type="InterPro" id="IPR020845">
    <property type="entry name" value="AMP-binding_CS"/>
</dbReference>